<gene>
    <name evidence="3" type="ORF">NCTC11009_00281</name>
</gene>
<evidence type="ECO:0000256" key="1">
    <source>
        <dbReference type="SAM" id="MobiDB-lite"/>
    </source>
</evidence>
<accession>A0A2X1URI0</accession>
<dbReference type="RefSeq" id="WP_018027444.1">
    <property type="nucleotide sequence ID" value="NZ_CP137240.1"/>
</dbReference>
<protein>
    <submittedName>
        <fullName evidence="3">Uncharacterized protein</fullName>
    </submittedName>
</protein>
<evidence type="ECO:0000313" key="4">
    <source>
        <dbReference type="Proteomes" id="UP000250242"/>
    </source>
</evidence>
<feature type="transmembrane region" description="Helical" evidence="2">
    <location>
        <begin position="227"/>
        <end position="246"/>
    </location>
</feature>
<keyword evidence="2" id="KW-0472">Membrane</keyword>
<dbReference type="Proteomes" id="UP000250242">
    <property type="component" value="Unassembled WGS sequence"/>
</dbReference>
<name>A0A2X1URI0_9BURK</name>
<dbReference type="AlphaFoldDB" id="A0A2X1URI0"/>
<sequence length="249" mass="27297">MDDKDNKRGFSGLSDLTSDTRTVPHAQRQTSPQPSAPHKSVFALLELTKWPTLPAPWSSVDSGETWIWGDFFLTFQKKPKNVLDLTMEMQGKKAEYRGMTYHYAMSVFYRIDRNPHGPSHRPIMTIALEQADMGMLAKMLGSEAGELLQAEGGSKMGPLMIGLFTGETRLNLGDYEGDTSSQAVKRRFFEILGRQLGVSGQPKMIGDLAQAHGHQETGLPAKKKNSGCAPVILLCIGIGGLGAWGLTFI</sequence>
<feature type="region of interest" description="Disordered" evidence="1">
    <location>
        <begin position="1"/>
        <end position="38"/>
    </location>
</feature>
<evidence type="ECO:0000313" key="3">
    <source>
        <dbReference type="EMBL" id="SPY07091.1"/>
    </source>
</evidence>
<feature type="compositionally biased region" description="Polar residues" evidence="1">
    <location>
        <begin position="14"/>
        <end position="33"/>
    </location>
</feature>
<proteinExistence type="predicted"/>
<reference evidence="3 4" key="1">
    <citation type="submission" date="2018-06" db="EMBL/GenBank/DDBJ databases">
        <authorList>
            <consortium name="Pathogen Informatics"/>
            <person name="Doyle S."/>
        </authorList>
    </citation>
    <scope>NUCLEOTIDE SEQUENCE [LARGE SCALE GENOMIC DNA]</scope>
    <source>
        <strain evidence="3 4">NCTC11009</strain>
    </source>
</reference>
<dbReference type="GeneID" id="93427580"/>
<evidence type="ECO:0000256" key="2">
    <source>
        <dbReference type="SAM" id="Phobius"/>
    </source>
</evidence>
<dbReference type="EMBL" id="UATH01000001">
    <property type="protein sequence ID" value="SPY07091.1"/>
    <property type="molecule type" value="Genomic_DNA"/>
</dbReference>
<organism evidence="3 4">
    <name type="scientific">Oligella urethralis</name>
    <dbReference type="NCBI Taxonomy" id="90245"/>
    <lineage>
        <taxon>Bacteria</taxon>
        <taxon>Pseudomonadati</taxon>
        <taxon>Pseudomonadota</taxon>
        <taxon>Betaproteobacteria</taxon>
        <taxon>Burkholderiales</taxon>
        <taxon>Alcaligenaceae</taxon>
        <taxon>Oligella</taxon>
    </lineage>
</organism>
<keyword evidence="2" id="KW-1133">Transmembrane helix</keyword>
<keyword evidence="2" id="KW-0812">Transmembrane</keyword>